<evidence type="ECO:0000256" key="2">
    <source>
        <dbReference type="ARBA" id="ARBA00010581"/>
    </source>
</evidence>
<dbReference type="InterPro" id="IPR013833">
    <property type="entry name" value="Cyt_c_oxidase_su3_a-hlx"/>
</dbReference>
<feature type="transmembrane region" description="Helical" evidence="7">
    <location>
        <begin position="400"/>
        <end position="427"/>
    </location>
</feature>
<evidence type="ECO:0000256" key="6">
    <source>
        <dbReference type="ARBA" id="ARBA00023136"/>
    </source>
</evidence>
<name>A0A916NPY5_9FLAO</name>
<dbReference type="GO" id="GO:0005886">
    <property type="term" value="C:plasma membrane"/>
    <property type="evidence" value="ECO:0007669"/>
    <property type="project" value="UniProtKB-SubCell"/>
</dbReference>
<organism evidence="9 10">
    <name type="scientific">Parvicella tangerina</name>
    <dbReference type="NCBI Taxonomy" id="2829795"/>
    <lineage>
        <taxon>Bacteria</taxon>
        <taxon>Pseudomonadati</taxon>
        <taxon>Bacteroidota</taxon>
        <taxon>Flavobacteriia</taxon>
        <taxon>Flavobacteriales</taxon>
        <taxon>Parvicellaceae</taxon>
        <taxon>Parvicella</taxon>
    </lineage>
</organism>
<dbReference type="Proteomes" id="UP000683507">
    <property type="component" value="Chromosome"/>
</dbReference>
<dbReference type="SUPFAM" id="SSF81452">
    <property type="entry name" value="Cytochrome c oxidase subunit III-like"/>
    <property type="match status" value="2"/>
</dbReference>
<evidence type="ECO:0000256" key="5">
    <source>
        <dbReference type="ARBA" id="ARBA00022989"/>
    </source>
</evidence>
<feature type="domain" description="Heme-copper oxidase subunit III family profile" evidence="8">
    <location>
        <begin position="1"/>
        <end position="429"/>
    </location>
</feature>
<proteinExistence type="inferred from homology"/>
<dbReference type="GO" id="GO:0004129">
    <property type="term" value="F:cytochrome-c oxidase activity"/>
    <property type="evidence" value="ECO:0007669"/>
    <property type="project" value="InterPro"/>
</dbReference>
<evidence type="ECO:0000256" key="1">
    <source>
        <dbReference type="ARBA" id="ARBA00004651"/>
    </source>
</evidence>
<keyword evidence="10" id="KW-1185">Reference proteome</keyword>
<protein>
    <recommendedName>
        <fullName evidence="8">Heme-copper oxidase subunit III family profile domain-containing protein</fullName>
    </recommendedName>
</protein>
<gene>
    <name evidence="9" type="ORF">CRYO30217_00493</name>
</gene>
<keyword evidence="4 7" id="KW-0812">Transmembrane</keyword>
<reference evidence="9" key="1">
    <citation type="submission" date="2021-04" db="EMBL/GenBank/DDBJ databases">
        <authorList>
            <person name="Rodrigo-Torres L."/>
            <person name="Arahal R. D."/>
            <person name="Lucena T."/>
        </authorList>
    </citation>
    <scope>NUCLEOTIDE SEQUENCE</scope>
    <source>
        <strain evidence="9">AS29M-1</strain>
    </source>
</reference>
<keyword evidence="6 7" id="KW-0472">Membrane</keyword>
<dbReference type="PANTHER" id="PTHR11403">
    <property type="entry name" value="CYTOCHROME C OXIDASE SUBUNIT III"/>
    <property type="match status" value="1"/>
</dbReference>
<dbReference type="KEGG" id="ptan:CRYO30217_00493"/>
<dbReference type="PANTHER" id="PTHR11403:SF2">
    <property type="entry name" value="CYTOCHROME BO(3) UBIQUINOL OXIDASE SUBUNIT 3"/>
    <property type="match status" value="1"/>
</dbReference>
<evidence type="ECO:0000256" key="4">
    <source>
        <dbReference type="ARBA" id="ARBA00022692"/>
    </source>
</evidence>
<evidence type="ECO:0000313" key="9">
    <source>
        <dbReference type="EMBL" id="CAG5077829.1"/>
    </source>
</evidence>
<feature type="transmembrane region" description="Helical" evidence="7">
    <location>
        <begin position="93"/>
        <end position="112"/>
    </location>
</feature>
<dbReference type="RefSeq" id="WP_258540725.1">
    <property type="nucleotide sequence ID" value="NZ_OU015584.1"/>
</dbReference>
<evidence type="ECO:0000259" key="8">
    <source>
        <dbReference type="PROSITE" id="PS50253"/>
    </source>
</evidence>
<accession>A0A916NPY5</accession>
<evidence type="ECO:0000313" key="10">
    <source>
        <dbReference type="Proteomes" id="UP000683507"/>
    </source>
</evidence>
<feature type="transmembrane region" description="Helical" evidence="7">
    <location>
        <begin position="63"/>
        <end position="81"/>
    </location>
</feature>
<keyword evidence="3" id="KW-1003">Cell membrane</keyword>
<dbReference type="Gene3D" id="1.20.120.80">
    <property type="entry name" value="Cytochrome c oxidase, subunit III, four-helix bundle"/>
    <property type="match status" value="2"/>
</dbReference>
<dbReference type="PROSITE" id="PS50253">
    <property type="entry name" value="COX3"/>
    <property type="match status" value="1"/>
</dbReference>
<keyword evidence="5 7" id="KW-1133">Transmembrane helix</keyword>
<dbReference type="Pfam" id="PF00510">
    <property type="entry name" value="COX3"/>
    <property type="match status" value="1"/>
</dbReference>
<dbReference type="InterPro" id="IPR000298">
    <property type="entry name" value="Cyt_c_oxidase-like_su3"/>
</dbReference>
<feature type="transmembrane region" description="Helical" evidence="7">
    <location>
        <begin position="26"/>
        <end position="48"/>
    </location>
</feature>
<sequence>MTEETVNEQGYTPSEVQERRERTYKLITVLFMAAILMLFAGLISAVVVSKMDGFWVNLKLPSAFYWSTLTIAISSLTFILGKRFAIKNNQGGLKAMISLTLLLGFAFMFFQFQGWKQLVDSGNMVHGGIYFDKGAYGDRFVVLKDGVPIHFDGERYVLEGDTLTGSDVNSIKDFVYPICKEDRKFINHPYEFSNYGSPYSIGLVAKTSLKPSELDLQDGKLMKNGQELPLTDRSTLFAFAFGIKNETAFFGMKGEYGTDFSISLNGEVLDFIDRRLYFPSSEIGKEKINAIETKHFEGGKEYVIKGGKVYSEGEEVTVNDFHFEDLKTGTDYYILDGVWYLIGEEISAGQYNKFYQASNTASSYVYVLSAMHGLHILFGFGLLVVLLVRSFKGYYNSEHYVGLTVGGYFWHFLGVLWLGLFVFWMSITI</sequence>
<dbReference type="InterPro" id="IPR035973">
    <property type="entry name" value="Cyt_c_oxidase_su3-like_sf"/>
</dbReference>
<dbReference type="GO" id="GO:0019646">
    <property type="term" value="P:aerobic electron transport chain"/>
    <property type="evidence" value="ECO:0007669"/>
    <property type="project" value="InterPro"/>
</dbReference>
<feature type="transmembrane region" description="Helical" evidence="7">
    <location>
        <begin position="364"/>
        <end position="388"/>
    </location>
</feature>
<dbReference type="InterPro" id="IPR024791">
    <property type="entry name" value="Cyt_c/ubiquinol_Oxase_su3"/>
</dbReference>
<evidence type="ECO:0000256" key="7">
    <source>
        <dbReference type="SAM" id="Phobius"/>
    </source>
</evidence>
<dbReference type="AlphaFoldDB" id="A0A916NPY5"/>
<comment type="similarity">
    <text evidence="2">Belongs to the cytochrome c oxidase subunit 3 family.</text>
</comment>
<dbReference type="EMBL" id="OU015584">
    <property type="protein sequence ID" value="CAG5077829.1"/>
    <property type="molecule type" value="Genomic_DNA"/>
</dbReference>
<comment type="subcellular location">
    <subcellularLocation>
        <location evidence="1">Cell membrane</location>
        <topology evidence="1">Multi-pass membrane protein</topology>
    </subcellularLocation>
</comment>
<evidence type="ECO:0000256" key="3">
    <source>
        <dbReference type="ARBA" id="ARBA00022475"/>
    </source>
</evidence>